<dbReference type="Gene3D" id="3.40.50.1820">
    <property type="entry name" value="alpha/beta hydrolase"/>
    <property type="match status" value="2"/>
</dbReference>
<dbReference type="Proteomes" id="UP000198670">
    <property type="component" value="Unassembled WGS sequence"/>
</dbReference>
<evidence type="ECO:0000313" key="2">
    <source>
        <dbReference type="Proteomes" id="UP000198670"/>
    </source>
</evidence>
<evidence type="ECO:0000313" key="1">
    <source>
        <dbReference type="EMBL" id="SFI02968.1"/>
    </source>
</evidence>
<keyword evidence="2" id="KW-1185">Reference proteome</keyword>
<name>A0A1I3EVK5_9SPHI</name>
<dbReference type="PROSITE" id="PS51318">
    <property type="entry name" value="TAT"/>
    <property type="match status" value="1"/>
</dbReference>
<gene>
    <name evidence="1" type="ORF">SAMN05444682_10232</name>
</gene>
<reference evidence="1 2" key="1">
    <citation type="submission" date="2016-10" db="EMBL/GenBank/DDBJ databases">
        <authorList>
            <person name="de Groot N.N."/>
        </authorList>
    </citation>
    <scope>NUCLEOTIDE SEQUENCE [LARGE SCALE GENOMIC DNA]</scope>
    <source>
        <strain evidence="1 2">RK1</strain>
    </source>
</reference>
<proteinExistence type="predicted"/>
<dbReference type="STRING" id="1477437.SAMN05444682_10232"/>
<dbReference type="Pfam" id="PF12715">
    <property type="entry name" value="Abhydrolase_7"/>
    <property type="match status" value="1"/>
</dbReference>
<dbReference type="AlphaFoldDB" id="A0A1I3EVK5"/>
<dbReference type="InterPro" id="IPR025890">
    <property type="entry name" value="Abhydrolase_bac"/>
</dbReference>
<dbReference type="InterPro" id="IPR006311">
    <property type="entry name" value="TAT_signal"/>
</dbReference>
<dbReference type="PANTHER" id="PTHR22946:SF8">
    <property type="entry name" value="ACETYL XYLAN ESTERASE DOMAIN-CONTAINING PROTEIN"/>
    <property type="match status" value="1"/>
</dbReference>
<dbReference type="OrthoDB" id="3668964at2"/>
<sequence length="699" mass="77930">MKTYNNRRDFLKMASIGGFTALTAHTSPHLSSPSAAGAGIEAIPDSDKSVLERLNRFPRVMQEYMVSYLRKKEHQSNAIRNGLKTKEDAEKYIENVRSKINTILGPWPEKTPLNAQTLGKVEREGYVIEKVVFESRPNFLVTANLYLPTNQKHPLPGVLGTCGHSDNGKASAAYQSFCQGLVKKGYVVLIFDPVGQGERLQYVDENLKPLMRIGTEEHNYIGNQLTLNGSSLSHWFAWDGIRALDYLLSRPEVDPKHVGVTGNSGGGTQTALLCGVDPRITMAAPGCYITTWRRNLENEEAADAEQCPPNAIAQGLDHSDFLAAMAPKPVIILSQEKDFFDVRGALEAFERLKHLYKLLGAEDKIQCHIGSDYHGYSKGNREAMYGWFNRFTRLSTEHLEPALTIETDKTLQCTPRGQVRALGSKTIHQFIHERAITLTKKRQTPTSEALKTTVLKGLKCPLIDRVPDYRILRSPGDRSYPTKYSAHYAVETEEGIFSLLYLLRNEPHYSRLPVQQNPAILYVAHRSSDAELRVEPLVKELITQHPDTAFYACDVRGIGESEPNTTNRGFDTPYGSDYFYAVHGLMIDYPYAGQRTYDVLQVVNLLKSVGHTNIHLVGKGWGAIPATFAALLADGVTQVTLKNAPTSYADIAQSERYNWPLSALIPGVLAQFDLPQCYTALTSKNITQIEPWSALADKQ</sequence>
<accession>A0A1I3EVK5</accession>
<dbReference type="EMBL" id="FOQO01000002">
    <property type="protein sequence ID" value="SFI02968.1"/>
    <property type="molecule type" value="Genomic_DNA"/>
</dbReference>
<dbReference type="PANTHER" id="PTHR22946">
    <property type="entry name" value="DIENELACTONE HYDROLASE DOMAIN-CONTAINING PROTEIN-RELATED"/>
    <property type="match status" value="1"/>
</dbReference>
<dbReference type="InterPro" id="IPR029058">
    <property type="entry name" value="AB_hydrolase_fold"/>
</dbReference>
<protein>
    <submittedName>
        <fullName evidence="1">Acetyl xylan esterase (AXE1)</fullName>
    </submittedName>
</protein>
<organism evidence="1 2">
    <name type="scientific">Parapedobacter indicus</name>
    <dbReference type="NCBI Taxonomy" id="1477437"/>
    <lineage>
        <taxon>Bacteria</taxon>
        <taxon>Pseudomonadati</taxon>
        <taxon>Bacteroidota</taxon>
        <taxon>Sphingobacteriia</taxon>
        <taxon>Sphingobacteriales</taxon>
        <taxon>Sphingobacteriaceae</taxon>
        <taxon>Parapedobacter</taxon>
    </lineage>
</organism>
<dbReference type="InterPro" id="IPR050261">
    <property type="entry name" value="FrsA_esterase"/>
</dbReference>
<dbReference type="SUPFAM" id="SSF53474">
    <property type="entry name" value="alpha/beta-Hydrolases"/>
    <property type="match status" value="2"/>
</dbReference>